<dbReference type="OrthoDB" id="218750at2"/>
<evidence type="ECO:0008006" key="3">
    <source>
        <dbReference type="Google" id="ProtNLM"/>
    </source>
</evidence>
<dbReference type="EMBL" id="VJZD01000255">
    <property type="protein sequence ID" value="MPY36844.1"/>
    <property type="molecule type" value="Genomic_DNA"/>
</dbReference>
<sequence>MLVWSVVVQGYTGGLDEELRWVWLNPRGRALKQVPGVLQGHREVLRMAQLRRWARRHRQECGELAGRWALAGVAVPARLGEDDPVWREALAEQGTALAEESAGDDGLVARVYAHAVTGRRIVRVMREDVAPYRDRVMAYDEWERVEGFRTGIPADADADANRPFELPFPERALAAWPGREETVLAEADRLSWLALNKKETDQYFKELEKSRPELLPLFLDAMAERYLCTCARGLPEEAAAYFGRARKAEREQALVMDQDWLDARYLRFAGAGAVAATALRARARELSVEGAAAPERAAAFRDIVIARAAASGTLGGPYAQLATDVRKVARAAGLDPEEELATVLGEAAIVRRGPAHDDAFWADTLKGRAFDVLCARQPEPVRADLLSLRPCYGEAENKLWLDLLERSGTLARLCGELPGVPATEAARWLTDCLYAHRDPRRIGSTFFGIAARIAPRLAAEQVPVEIRYRHKRTGRSQELTVDVIDLLLEHGVPLADPPERLAPTRLNDLVVDHRPEMRHVRADPRFGPELRALLRDSLDMASDGRDSNAWYQPHQTKGWSELHPYFANDDGLAVLREWCAHERATLRTGVDLAGLTLLLGRFVHVGGAVDAVLKDADAAAEFAAVDVVGLLMPQLPDLADGVGRADVEKLIADLPTDLVSDGVRPGPAVMDVVARLWPESEPPQSWRVGNTLQTAVNCRDGLARLVRRFTPEGTAAPAAPADTAVPPRPRTGIALICDELIALAGSDRPVWTGEQNTGTAHIDVGQGVDPLRTLHAFTARCTLTGASVDDPRFGPGAQSYADYARLPFVADAGQSARWRIVRTAAPDGSDRTSIIGRAYRTATSVAVVVQEGDRRDTTLLEYAPEGDFPTGGPLAAAGIAVVHAELLRPVRPAAWYTRFAELRREHGQPAAGPEQAALLAERLGLQRAEATVLLAARPPCTAHQLGLPRHGTFPRSFWPEEAWQTTGAERNAAEEALAGLLTPDELTAFYDRLLPDDPGRLWTDGPDIERAVAWWRDRFGAPLPVPVALLPLARKEMARPKGEPARAAGSRRTAQQWWPALRVAGLLGRVASGGEAPTAGGGPAASSPHAGLPDLLALVRVAAWTAYRTPAGDPLRPAVGAAIARLREALRSGTGPLTLFSTQPNYLMGAPASLDSLGLDTHPAVSWQDDPVYRMRHIRVDPAELTGPDDPLLDRLDAYLDGVLPSQWLPGPSGLPGLADLRMLLSPDFAELGAHLTATDGRVTGWEQDPGRSLPRLVAECATAYGLGADEAALYLMLLALPDPTDRNVKQWTGWKPARFKAAHTELAASGRVIRADRARAGRTLFLPGPWQEAKAPRLPLERAKLRLLPNAREHRSTAHTAVVPQLPVPMLFERAWARTREA</sequence>
<reference evidence="1 2" key="1">
    <citation type="submission" date="2019-07" db="EMBL/GenBank/DDBJ databases">
        <title>New species of Amycolatopsis and Streptomyces.</title>
        <authorList>
            <person name="Duangmal K."/>
            <person name="Teo W.F.A."/>
            <person name="Lipun K."/>
        </authorList>
    </citation>
    <scope>NUCLEOTIDE SEQUENCE [LARGE SCALE GENOMIC DNA]</scope>
    <source>
        <strain evidence="1 2">NBRC 109810</strain>
    </source>
</reference>
<name>A0A5N8VRT4_9ACTN</name>
<protein>
    <recommendedName>
        <fullName evidence="3">DNA-binding protein</fullName>
    </recommendedName>
</protein>
<accession>A0A5N8VRT4</accession>
<evidence type="ECO:0000313" key="2">
    <source>
        <dbReference type="Proteomes" id="UP000325849"/>
    </source>
</evidence>
<proteinExistence type="predicted"/>
<comment type="caution">
    <text evidence="1">The sequence shown here is derived from an EMBL/GenBank/DDBJ whole genome shotgun (WGS) entry which is preliminary data.</text>
</comment>
<keyword evidence="2" id="KW-1185">Reference proteome</keyword>
<evidence type="ECO:0000313" key="1">
    <source>
        <dbReference type="EMBL" id="MPY36844.1"/>
    </source>
</evidence>
<dbReference type="Proteomes" id="UP000325849">
    <property type="component" value="Unassembled WGS sequence"/>
</dbReference>
<dbReference type="RefSeq" id="WP_152894465.1">
    <property type="nucleotide sequence ID" value="NZ_VJZD01000255.1"/>
</dbReference>
<gene>
    <name evidence="1" type="ORF">FNH09_38195</name>
</gene>
<organism evidence="1 2">
    <name type="scientific">Streptomyces adustus</name>
    <dbReference type="NCBI Taxonomy" id="1609272"/>
    <lineage>
        <taxon>Bacteria</taxon>
        <taxon>Bacillati</taxon>
        <taxon>Actinomycetota</taxon>
        <taxon>Actinomycetes</taxon>
        <taxon>Kitasatosporales</taxon>
        <taxon>Streptomycetaceae</taxon>
        <taxon>Streptomyces</taxon>
    </lineage>
</organism>